<dbReference type="EMBL" id="MLJW01003510">
    <property type="protein sequence ID" value="OIQ71900.1"/>
    <property type="molecule type" value="Genomic_DNA"/>
</dbReference>
<reference evidence="1" key="1">
    <citation type="submission" date="2016-10" db="EMBL/GenBank/DDBJ databases">
        <title>Sequence of Gallionella enrichment culture.</title>
        <authorList>
            <person name="Poehlein A."/>
            <person name="Muehling M."/>
            <person name="Daniel R."/>
        </authorList>
    </citation>
    <scope>NUCLEOTIDE SEQUENCE</scope>
</reference>
<proteinExistence type="predicted"/>
<gene>
    <name evidence="1" type="ORF">GALL_464790</name>
</gene>
<protein>
    <submittedName>
        <fullName evidence="1">Uncharacterized protein</fullName>
    </submittedName>
</protein>
<sequence length="116" mass="12230">MTSARSSPADCPVWVPVRASLMTASDPSAPMAVTCHRSPLRTYPPGVFRRRLLARVTTWSPTPMTVPSDVVTPDPLTSPSVTRSLWARVFNAHTVAASAASRIAGTPASVSACQAV</sequence>
<comment type="caution">
    <text evidence="1">The sequence shown here is derived from an EMBL/GenBank/DDBJ whole genome shotgun (WGS) entry which is preliminary data.</text>
</comment>
<name>A0A1J5PWH1_9ZZZZ</name>
<accession>A0A1J5PWH1</accession>
<dbReference type="AlphaFoldDB" id="A0A1J5PWH1"/>
<evidence type="ECO:0000313" key="1">
    <source>
        <dbReference type="EMBL" id="OIQ71900.1"/>
    </source>
</evidence>
<organism evidence="1">
    <name type="scientific">mine drainage metagenome</name>
    <dbReference type="NCBI Taxonomy" id="410659"/>
    <lineage>
        <taxon>unclassified sequences</taxon>
        <taxon>metagenomes</taxon>
        <taxon>ecological metagenomes</taxon>
    </lineage>
</organism>